<proteinExistence type="inferred from homology"/>
<dbReference type="InterPro" id="IPR000468">
    <property type="entry name" value="Barstar"/>
</dbReference>
<dbReference type="GeneID" id="43279326"/>
<dbReference type="OrthoDB" id="5184890at2"/>
<sequence>MTSERPWVRGELPWIRSGPLFRVHQDSAPALTKFLDRWSYRRVELDGRRMTSRADAHTELRRAFGFPGYYGRNWDAFNDCFGDYVLENNGALIAVVWTGIEAAAKAAPATTAEVGWALLQAAGGQMHSPAEGDNSAVSLDVFAIGSGPDFDRAG</sequence>
<reference evidence="4" key="1">
    <citation type="submission" date="2016-06" db="EMBL/GenBank/DDBJ databases">
        <authorList>
            <person name="Varghese N."/>
            <person name="Submissions Spin"/>
        </authorList>
    </citation>
    <scope>NUCLEOTIDE SEQUENCE [LARGE SCALE GENOMIC DNA]</scope>
    <source>
        <strain evidence="4">DSM 44151</strain>
    </source>
</reference>
<dbReference type="Pfam" id="PF01337">
    <property type="entry name" value="Barstar"/>
    <property type="match status" value="1"/>
</dbReference>
<keyword evidence="4" id="KW-1185">Reference proteome</keyword>
<protein>
    <submittedName>
        <fullName evidence="3">Barstar (Barnase inhibitor)</fullName>
    </submittedName>
</protein>
<comment type="similarity">
    <text evidence="1">Belongs to the barstar family.</text>
</comment>
<dbReference type="Proteomes" id="UP000198605">
    <property type="component" value="Unassembled WGS sequence"/>
</dbReference>
<evidence type="ECO:0000313" key="3">
    <source>
        <dbReference type="EMBL" id="SCL58747.1"/>
    </source>
</evidence>
<name>A0A1C6UXR7_9ACTN</name>
<gene>
    <name evidence="3" type="ORF">GA0070603_2683</name>
</gene>
<dbReference type="InterPro" id="IPR035905">
    <property type="entry name" value="Barstar-like_sf"/>
</dbReference>
<evidence type="ECO:0000313" key="4">
    <source>
        <dbReference type="Proteomes" id="UP000198605"/>
    </source>
</evidence>
<feature type="domain" description="Barstar (barnase inhibitor)" evidence="2">
    <location>
        <begin position="42"/>
        <end position="122"/>
    </location>
</feature>
<dbReference type="SUPFAM" id="SSF52038">
    <property type="entry name" value="Barstar-related"/>
    <property type="match status" value="1"/>
</dbReference>
<organism evidence="3 4">
    <name type="scientific">Micromonospora chersina</name>
    <dbReference type="NCBI Taxonomy" id="47854"/>
    <lineage>
        <taxon>Bacteria</taxon>
        <taxon>Bacillati</taxon>
        <taxon>Actinomycetota</taxon>
        <taxon>Actinomycetes</taxon>
        <taxon>Micromonosporales</taxon>
        <taxon>Micromonosporaceae</taxon>
        <taxon>Micromonospora</taxon>
    </lineage>
</organism>
<dbReference type="Gene3D" id="3.30.370.10">
    <property type="entry name" value="Barstar-like"/>
    <property type="match status" value="1"/>
</dbReference>
<evidence type="ECO:0000256" key="1">
    <source>
        <dbReference type="ARBA" id="ARBA00006845"/>
    </source>
</evidence>
<dbReference type="RefSeq" id="WP_091312604.1">
    <property type="nucleotide sequence ID" value="NZ_FMIB01000002.1"/>
</dbReference>
<dbReference type="AlphaFoldDB" id="A0A1C6UXR7"/>
<accession>A0A1C6UXR7</accession>
<dbReference type="EMBL" id="FMIB01000002">
    <property type="protein sequence ID" value="SCL58747.1"/>
    <property type="molecule type" value="Genomic_DNA"/>
</dbReference>
<dbReference type="STRING" id="47854.GA0070603_2683"/>
<evidence type="ECO:0000259" key="2">
    <source>
        <dbReference type="Pfam" id="PF01337"/>
    </source>
</evidence>